<accession>A0A183T4C5</accession>
<dbReference type="AlphaFoldDB" id="A0A183T4C5"/>
<evidence type="ECO:0000313" key="4">
    <source>
        <dbReference type="WBParaSite" id="SSLN_0001175401-mRNA-1"/>
    </source>
</evidence>
<reference evidence="4" key="1">
    <citation type="submission" date="2016-06" db="UniProtKB">
        <authorList>
            <consortium name="WormBaseParasite"/>
        </authorList>
    </citation>
    <scope>IDENTIFICATION</scope>
</reference>
<name>A0A183T4C5_SCHSO</name>
<dbReference type="STRING" id="70667.A0A183T4C5"/>
<proteinExistence type="predicted"/>
<organism evidence="4">
    <name type="scientific">Schistocephalus solidus</name>
    <name type="common">Tapeworm</name>
    <dbReference type="NCBI Taxonomy" id="70667"/>
    <lineage>
        <taxon>Eukaryota</taxon>
        <taxon>Metazoa</taxon>
        <taxon>Spiralia</taxon>
        <taxon>Lophotrochozoa</taxon>
        <taxon>Platyhelminthes</taxon>
        <taxon>Cestoda</taxon>
        <taxon>Eucestoda</taxon>
        <taxon>Diphyllobothriidea</taxon>
        <taxon>Diphyllobothriidae</taxon>
        <taxon>Schistocephalus</taxon>
    </lineage>
</organism>
<protein>
    <submittedName>
        <fullName evidence="2 4">Uncharacterized protein</fullName>
    </submittedName>
</protein>
<evidence type="ECO:0000313" key="3">
    <source>
        <dbReference type="Proteomes" id="UP000275846"/>
    </source>
</evidence>
<keyword evidence="3" id="KW-1185">Reference proteome</keyword>
<feature type="region of interest" description="Disordered" evidence="1">
    <location>
        <begin position="45"/>
        <end position="208"/>
    </location>
</feature>
<feature type="compositionally biased region" description="Polar residues" evidence="1">
    <location>
        <begin position="103"/>
        <end position="135"/>
    </location>
</feature>
<reference evidence="2 3" key="2">
    <citation type="submission" date="2018-11" db="EMBL/GenBank/DDBJ databases">
        <authorList>
            <consortium name="Pathogen Informatics"/>
        </authorList>
    </citation>
    <scope>NUCLEOTIDE SEQUENCE [LARGE SCALE GENOMIC DNA]</scope>
    <source>
        <strain evidence="2 3">NST_G2</strain>
    </source>
</reference>
<evidence type="ECO:0000256" key="1">
    <source>
        <dbReference type="SAM" id="MobiDB-lite"/>
    </source>
</evidence>
<dbReference type="OrthoDB" id="6264988at2759"/>
<feature type="region of interest" description="Disordered" evidence="1">
    <location>
        <begin position="1"/>
        <end position="29"/>
    </location>
</feature>
<dbReference type="WBParaSite" id="SSLN_0001175401-mRNA-1">
    <property type="protein sequence ID" value="SSLN_0001175401-mRNA-1"/>
    <property type="gene ID" value="SSLN_0001175401"/>
</dbReference>
<dbReference type="Proteomes" id="UP000275846">
    <property type="component" value="Unassembled WGS sequence"/>
</dbReference>
<gene>
    <name evidence="2" type="ORF">SSLN_LOCUS11323</name>
</gene>
<evidence type="ECO:0000313" key="2">
    <source>
        <dbReference type="EMBL" id="VDL97708.1"/>
    </source>
</evidence>
<dbReference type="EMBL" id="UYSU01036442">
    <property type="protein sequence ID" value="VDL97708.1"/>
    <property type="molecule type" value="Genomic_DNA"/>
</dbReference>
<sequence length="229" mass="25284">MHSHNMAVSAEATRPAVPTPLTLGGETTVPTCRFRPGLRPIRILDMKQFRLRRRPNQDPQAPSSSSSSPKSFKKPVVCSATLPKPTTTTSSSRRQPLKAFPQDTVSAQMSLRDLSLQSSAGDAYPTSSKASQLSCTERKSTRITTNPVYRRHSSASLTQSSSGDDEILKPDEDSVPGNSRKSHRHIETGQSRWDLLQQNNNAQQNPDVRDQFQKFMPEELSSVNGFSGF</sequence>